<protein>
    <submittedName>
        <fullName evidence="2">DUF1540 domain-containing protein</fullName>
    </submittedName>
</protein>
<evidence type="ECO:0000259" key="1">
    <source>
        <dbReference type="Pfam" id="PF07561"/>
    </source>
</evidence>
<name>A0ABW1YEF5_9DEIO</name>
<organism evidence="2 3">
    <name type="scientific">Deinococcus lacus</name>
    <dbReference type="NCBI Taxonomy" id="392561"/>
    <lineage>
        <taxon>Bacteria</taxon>
        <taxon>Thermotogati</taxon>
        <taxon>Deinococcota</taxon>
        <taxon>Deinococci</taxon>
        <taxon>Deinococcales</taxon>
        <taxon>Deinococcaceae</taxon>
        <taxon>Deinococcus</taxon>
    </lineage>
</organism>
<proteinExistence type="predicted"/>
<evidence type="ECO:0000313" key="3">
    <source>
        <dbReference type="Proteomes" id="UP001596297"/>
    </source>
</evidence>
<feature type="domain" description="DUF1540" evidence="1">
    <location>
        <begin position="9"/>
        <end position="42"/>
    </location>
</feature>
<reference evidence="3" key="1">
    <citation type="journal article" date="2019" name="Int. J. Syst. Evol. Microbiol.">
        <title>The Global Catalogue of Microorganisms (GCM) 10K type strain sequencing project: providing services to taxonomists for standard genome sequencing and annotation.</title>
        <authorList>
            <consortium name="The Broad Institute Genomics Platform"/>
            <consortium name="The Broad Institute Genome Sequencing Center for Infectious Disease"/>
            <person name="Wu L."/>
            <person name="Ma J."/>
        </authorList>
    </citation>
    <scope>NUCLEOTIDE SEQUENCE [LARGE SCALE GENOMIC DNA]</scope>
    <source>
        <strain evidence="3">CGMCC 1.15772</strain>
    </source>
</reference>
<keyword evidence="3" id="KW-1185">Reference proteome</keyword>
<evidence type="ECO:0000313" key="2">
    <source>
        <dbReference type="EMBL" id="MFC6592689.1"/>
    </source>
</evidence>
<gene>
    <name evidence="2" type="ORF">ACFP81_12265</name>
</gene>
<sequence length="57" mass="6210">METKTIVSRCSASQCRFNQDQNCTAGQIEVSVSAEKAECLTFSPRAEGAAQQDRAQQ</sequence>
<dbReference type="Pfam" id="PF07561">
    <property type="entry name" value="DUF1540"/>
    <property type="match status" value="1"/>
</dbReference>
<accession>A0ABW1YEF5</accession>
<dbReference type="Proteomes" id="UP001596297">
    <property type="component" value="Unassembled WGS sequence"/>
</dbReference>
<dbReference type="RefSeq" id="WP_380083810.1">
    <property type="nucleotide sequence ID" value="NZ_JBHSWD010000002.1"/>
</dbReference>
<dbReference type="EMBL" id="JBHSWD010000002">
    <property type="protein sequence ID" value="MFC6592689.1"/>
    <property type="molecule type" value="Genomic_DNA"/>
</dbReference>
<dbReference type="InterPro" id="IPR011437">
    <property type="entry name" value="DUF1540"/>
</dbReference>
<comment type="caution">
    <text evidence="2">The sequence shown here is derived from an EMBL/GenBank/DDBJ whole genome shotgun (WGS) entry which is preliminary data.</text>
</comment>